<evidence type="ECO:0000313" key="6">
    <source>
        <dbReference type="Proteomes" id="UP000596083"/>
    </source>
</evidence>
<keyword evidence="3 4" id="KW-0326">Glycosidase</keyword>
<name>A0A7T7HNM2_9HYPH</name>
<accession>A0A7T7HNM2</accession>
<gene>
    <name evidence="5" type="ORF">JET14_10115</name>
</gene>
<dbReference type="EMBL" id="CP066786">
    <property type="protein sequence ID" value="QQM32461.1"/>
    <property type="molecule type" value="Genomic_DNA"/>
</dbReference>
<reference evidence="5 6" key="1">
    <citation type="submission" date="2020-12" db="EMBL/GenBank/DDBJ databases">
        <authorList>
            <person name="Zheng R.K."/>
            <person name="Sun C.M."/>
        </authorList>
    </citation>
    <scope>NUCLEOTIDE SEQUENCE [LARGE SCALE GENOMIC DNA]</scope>
    <source>
        <strain evidence="5 6">ZRK001</strain>
    </source>
</reference>
<protein>
    <submittedName>
        <fullName evidence="5">Glycoside hydrolase family 28 protein</fullName>
    </submittedName>
</protein>
<dbReference type="InterPro" id="IPR011050">
    <property type="entry name" value="Pectin_lyase_fold/virulence"/>
</dbReference>
<evidence type="ECO:0000256" key="2">
    <source>
        <dbReference type="ARBA" id="ARBA00022801"/>
    </source>
</evidence>
<dbReference type="PANTHER" id="PTHR31339">
    <property type="entry name" value="PECTIN LYASE-RELATED"/>
    <property type="match status" value="1"/>
</dbReference>
<dbReference type="InterPro" id="IPR051801">
    <property type="entry name" value="GH28_Enzymes"/>
</dbReference>
<dbReference type="SUPFAM" id="SSF51126">
    <property type="entry name" value="Pectin lyase-like"/>
    <property type="match status" value="1"/>
</dbReference>
<dbReference type="PANTHER" id="PTHR31339:SF9">
    <property type="entry name" value="PLASMIN AND FIBRONECTIN-BINDING PROTEIN A"/>
    <property type="match status" value="1"/>
</dbReference>
<dbReference type="SMART" id="SM00710">
    <property type="entry name" value="PbH1"/>
    <property type="match status" value="5"/>
</dbReference>
<proteinExistence type="inferred from homology"/>
<comment type="similarity">
    <text evidence="1 4">Belongs to the glycosyl hydrolase 28 family.</text>
</comment>
<dbReference type="InterPro" id="IPR006626">
    <property type="entry name" value="PbH1"/>
</dbReference>
<evidence type="ECO:0000256" key="1">
    <source>
        <dbReference type="ARBA" id="ARBA00008834"/>
    </source>
</evidence>
<dbReference type="GO" id="GO:0004650">
    <property type="term" value="F:polygalacturonase activity"/>
    <property type="evidence" value="ECO:0007669"/>
    <property type="project" value="InterPro"/>
</dbReference>
<sequence length="439" mass="46875">MQEIRIPAAGGDATTRIQGAIRTAASTQLVVILEAGTHICGGLELISNVELRLEDGAVLQFLPDYDAYAAHPVRVIAEDSDRAMISAAHARNIAITGKGRIVCGGKHFATGEDAEMGTLTPATHRPRLLVLDSCTQVTLSEFSVTDSPMWTLHFVNCEGLSINDVRVENALTMPNTDGIVIDGCRDVTVSRCDISTADDGIVLKTSCRPDGTVVGACEGIEVADCRVRSHSCALKIGTESFGDFRDITFRNCQVIASNRGLGIFSRDGGVVENVRFSDISLDCRETPPGFWGSGEALTINLVDRRPETTPAGRISGVIIENISGSMEGAINLYSERRGGIENIEMRTVALHQRPGAYGTALCYDLRPTPADLAEAPASEGRANAWRKGADGRVIGLVDYPGGMPAVFACNAEDLRLENIAIERPEPLPPGFNPEAIVSV</sequence>
<dbReference type="GO" id="GO:0005975">
    <property type="term" value="P:carbohydrate metabolic process"/>
    <property type="evidence" value="ECO:0007669"/>
    <property type="project" value="InterPro"/>
</dbReference>
<dbReference type="Gene3D" id="2.160.20.10">
    <property type="entry name" value="Single-stranded right-handed beta-helix, Pectin lyase-like"/>
    <property type="match status" value="1"/>
</dbReference>
<dbReference type="KEGG" id="mlut:JET14_10115"/>
<keyword evidence="2 4" id="KW-0378">Hydrolase</keyword>
<evidence type="ECO:0000313" key="5">
    <source>
        <dbReference type="EMBL" id="QQM32461.1"/>
    </source>
</evidence>
<organism evidence="5 6">
    <name type="scientific">Martelella lutilitoris</name>
    <dbReference type="NCBI Taxonomy" id="2583532"/>
    <lineage>
        <taxon>Bacteria</taxon>
        <taxon>Pseudomonadati</taxon>
        <taxon>Pseudomonadota</taxon>
        <taxon>Alphaproteobacteria</taxon>
        <taxon>Hyphomicrobiales</taxon>
        <taxon>Aurantimonadaceae</taxon>
        <taxon>Martelella</taxon>
    </lineage>
</organism>
<evidence type="ECO:0000256" key="3">
    <source>
        <dbReference type="ARBA" id="ARBA00023295"/>
    </source>
</evidence>
<evidence type="ECO:0000256" key="4">
    <source>
        <dbReference type="RuleBase" id="RU361169"/>
    </source>
</evidence>
<dbReference type="InterPro" id="IPR000743">
    <property type="entry name" value="Glyco_hydro_28"/>
</dbReference>
<dbReference type="Proteomes" id="UP000596083">
    <property type="component" value="Chromosome"/>
</dbReference>
<dbReference type="Pfam" id="PF00295">
    <property type="entry name" value="Glyco_hydro_28"/>
    <property type="match status" value="1"/>
</dbReference>
<dbReference type="InterPro" id="IPR012334">
    <property type="entry name" value="Pectin_lyas_fold"/>
</dbReference>
<dbReference type="AlphaFoldDB" id="A0A7T7HNM2"/>
<dbReference type="RefSeq" id="WP_200337902.1">
    <property type="nucleotide sequence ID" value="NZ_CP066786.1"/>
</dbReference>